<proteinExistence type="predicted"/>
<name>X1B4I4_9ZZZZ</name>
<reference evidence="1" key="1">
    <citation type="journal article" date="2014" name="Front. Microbiol.">
        <title>High frequency of phylogenetically diverse reductive dehalogenase-homologous genes in deep subseafloor sedimentary metagenomes.</title>
        <authorList>
            <person name="Kawai M."/>
            <person name="Futagami T."/>
            <person name="Toyoda A."/>
            <person name="Takaki Y."/>
            <person name="Nishi S."/>
            <person name="Hori S."/>
            <person name="Arai W."/>
            <person name="Tsubouchi T."/>
            <person name="Morono Y."/>
            <person name="Uchiyama I."/>
            <person name="Ito T."/>
            <person name="Fujiyama A."/>
            <person name="Inagaki F."/>
            <person name="Takami H."/>
        </authorList>
    </citation>
    <scope>NUCLEOTIDE SEQUENCE</scope>
    <source>
        <strain evidence="1">Expedition CK06-06</strain>
    </source>
</reference>
<sequence>MKELVQVNYNENTTLARDVYDFIYKDQDKKQGFSHWFSRAVNKYEFVEGKELE</sequence>
<evidence type="ECO:0000313" key="1">
    <source>
        <dbReference type="EMBL" id="GAG79098.1"/>
    </source>
</evidence>
<dbReference type="EMBL" id="BART01013612">
    <property type="protein sequence ID" value="GAG79098.1"/>
    <property type="molecule type" value="Genomic_DNA"/>
</dbReference>
<protein>
    <submittedName>
        <fullName evidence="1">Uncharacterized protein</fullName>
    </submittedName>
</protein>
<gene>
    <name evidence="1" type="ORF">S01H4_27724</name>
</gene>
<dbReference type="AlphaFoldDB" id="X1B4I4"/>
<accession>X1B4I4</accession>
<organism evidence="1">
    <name type="scientific">marine sediment metagenome</name>
    <dbReference type="NCBI Taxonomy" id="412755"/>
    <lineage>
        <taxon>unclassified sequences</taxon>
        <taxon>metagenomes</taxon>
        <taxon>ecological metagenomes</taxon>
    </lineage>
</organism>
<comment type="caution">
    <text evidence="1">The sequence shown here is derived from an EMBL/GenBank/DDBJ whole genome shotgun (WGS) entry which is preliminary data.</text>
</comment>